<keyword evidence="15" id="KW-0472">Membrane</keyword>
<sequence>MADQAFHFNASSLANSFFQRDALPAELAEVLKQLTPSSFADTAALATVGLISSAYLLRRYTWDKPDPHQYIFYERPQAKEGFLNKVKTTRKIAERLDELNKDAVVFWGSQSGTAEGFANRLARELHQRLGLDALSADLSDFDSKTIALIPQSKIAIFILSTYGEGDPSDNAGPFWDWLNKLTDSGALSSLRYAAFGLGNTQYRYYNRVVDVVDEGLQKAGAERLLDVGRADDAAGATEEDFLAWKDDLFTFFVKELGMQQHEVKYEPQLSVVQDDSLDLADLHLGEPLRSTDKGSSEIRPLRIRGCRELFSNTSRNCLHLDLDLTEHPQITYKTGDHLAVWAMNPDEEVERLLAVLGLTGRRDAPLLVQALDKSVKVPVPSPTNIESVLRHYLEICAPISRDTVKALAQFSPTEAAKNFLTTLSEDRASFAQFIADKHLNLGRLLEMSAQQDPAASGSGSSSTWASLPLSFLIETLPKMQPRYYSISSSSMISPRAPSITALVSNTPLAIAPTSQSPDTPPPSAPASIPGLATNYLLGLSQALLEPTTTTGAAHPPHPAGLSYPLDGPGGALAGGRLHAHVRRSRFKLPAQPSHPLVMVAAGTGVAPFRAFVAERARMRQIGKEVGDMVLFLGCRRAREDYIYREELEGWSTELDGKLRVVTAFSREEGEPRRYVQDRVRELGNDVVRLVLEGGASMYMCGRASMAREIGKVVGELVGKEKGWGQEQVKEWTERMKRSRTWQEDVWG</sequence>
<dbReference type="InterPro" id="IPR001709">
    <property type="entry name" value="Flavoprot_Pyr_Nucl_cyt_Rdtase"/>
</dbReference>
<keyword evidence="14" id="KW-0443">Lipid metabolism</keyword>
<dbReference type="InterPro" id="IPR008254">
    <property type="entry name" value="Flavodoxin/NO_synth"/>
</dbReference>
<evidence type="ECO:0000256" key="15">
    <source>
        <dbReference type="ARBA" id="ARBA00023136"/>
    </source>
</evidence>
<keyword evidence="17" id="KW-0753">Steroid metabolism</keyword>
<keyword evidence="8" id="KW-0274">FAD</keyword>
<dbReference type="EMBL" id="JAWRVE010000071">
    <property type="protein sequence ID" value="KAL1864111.1"/>
    <property type="molecule type" value="Genomic_DNA"/>
</dbReference>
<evidence type="ECO:0000256" key="17">
    <source>
        <dbReference type="ARBA" id="ARBA00023221"/>
    </source>
</evidence>
<evidence type="ECO:0000256" key="16">
    <source>
        <dbReference type="ARBA" id="ARBA00023166"/>
    </source>
</evidence>
<dbReference type="PRINTS" id="PR00369">
    <property type="entry name" value="FLAVODOXIN"/>
</dbReference>
<dbReference type="Pfam" id="PF00667">
    <property type="entry name" value="FAD_binding_1"/>
    <property type="match status" value="1"/>
</dbReference>
<dbReference type="Proteomes" id="UP001583177">
    <property type="component" value="Unassembled WGS sequence"/>
</dbReference>
<evidence type="ECO:0000256" key="9">
    <source>
        <dbReference type="ARBA" id="ARBA00022857"/>
    </source>
</evidence>
<keyword evidence="5" id="KW-0288">FMN</keyword>
<keyword evidence="7" id="KW-0256">Endoplasmic reticulum</keyword>
<comment type="cofactor">
    <cofactor evidence="2">
        <name>FAD</name>
        <dbReference type="ChEBI" id="CHEBI:57692"/>
    </cofactor>
</comment>
<name>A0ABR3WKD8_9PEZI</name>
<keyword evidence="10" id="KW-0752">Steroid biosynthesis</keyword>
<evidence type="ECO:0000256" key="12">
    <source>
        <dbReference type="ARBA" id="ARBA00023002"/>
    </source>
</evidence>
<dbReference type="PRINTS" id="PR00371">
    <property type="entry name" value="FPNCR"/>
</dbReference>
<evidence type="ECO:0000256" key="1">
    <source>
        <dbReference type="ARBA" id="ARBA00001917"/>
    </source>
</evidence>
<evidence type="ECO:0000256" key="5">
    <source>
        <dbReference type="ARBA" id="ARBA00022643"/>
    </source>
</evidence>
<keyword evidence="3" id="KW-0444">Lipid biosynthesis</keyword>
<evidence type="ECO:0000256" key="8">
    <source>
        <dbReference type="ARBA" id="ARBA00022827"/>
    </source>
</evidence>
<dbReference type="Gene3D" id="3.40.50.80">
    <property type="entry name" value="Nucleotide-binding domain of ferredoxin-NADP reductase (FNR) module"/>
    <property type="match status" value="1"/>
</dbReference>
<dbReference type="Gene3D" id="3.40.50.360">
    <property type="match status" value="1"/>
</dbReference>
<dbReference type="EC" id="1.6.2.4" evidence="18"/>
<dbReference type="Pfam" id="PF00175">
    <property type="entry name" value="NAD_binding_1"/>
    <property type="match status" value="1"/>
</dbReference>
<dbReference type="InterPro" id="IPR001094">
    <property type="entry name" value="Flavdoxin-like"/>
</dbReference>
<dbReference type="SUPFAM" id="SSF52343">
    <property type="entry name" value="Ferredoxin reductase-like, C-terminal NADP-linked domain"/>
    <property type="match status" value="1"/>
</dbReference>
<dbReference type="Gene3D" id="2.40.30.10">
    <property type="entry name" value="Translation factors"/>
    <property type="match status" value="1"/>
</dbReference>
<evidence type="ECO:0000313" key="22">
    <source>
        <dbReference type="Proteomes" id="UP001583177"/>
    </source>
</evidence>
<proteinExistence type="predicted"/>
<evidence type="ECO:0000256" key="6">
    <source>
        <dbReference type="ARBA" id="ARBA00022692"/>
    </source>
</evidence>
<dbReference type="SUPFAM" id="SSF63380">
    <property type="entry name" value="Riboflavin synthase domain-like"/>
    <property type="match status" value="1"/>
</dbReference>
<keyword evidence="6" id="KW-0812">Transmembrane</keyword>
<reference evidence="21 22" key="1">
    <citation type="journal article" date="2024" name="IMA Fungus">
        <title>IMA Genome - F19 : A genome assembly and annotation guide to empower mycologists, including annotated draft genome sequences of Ceratocystis pirilliformis, Diaporthe australafricana, Fusarium ophioides, Paecilomyces lecythidis, and Sporothrix stenoceras.</title>
        <authorList>
            <person name="Aylward J."/>
            <person name="Wilson A.M."/>
            <person name="Visagie C.M."/>
            <person name="Spraker J."/>
            <person name="Barnes I."/>
            <person name="Buitendag C."/>
            <person name="Ceriani C."/>
            <person name="Del Mar Angel L."/>
            <person name="du Plessis D."/>
            <person name="Fuchs T."/>
            <person name="Gasser K."/>
            <person name="Kramer D."/>
            <person name="Li W."/>
            <person name="Munsamy K."/>
            <person name="Piso A."/>
            <person name="Price J.L."/>
            <person name="Sonnekus B."/>
            <person name="Thomas C."/>
            <person name="van der Nest A."/>
            <person name="van Dijk A."/>
            <person name="van Heerden A."/>
            <person name="van Vuuren N."/>
            <person name="Yilmaz N."/>
            <person name="Duong T.A."/>
            <person name="van der Merwe N.A."/>
            <person name="Wingfield M.J."/>
            <person name="Wingfield B.D."/>
        </authorList>
    </citation>
    <scope>NUCLEOTIDE SEQUENCE [LARGE SCALE GENOMIC DNA]</scope>
    <source>
        <strain evidence="21 22">CMW 18300</strain>
    </source>
</reference>
<evidence type="ECO:0000256" key="10">
    <source>
        <dbReference type="ARBA" id="ARBA00022955"/>
    </source>
</evidence>
<evidence type="ECO:0000256" key="18">
    <source>
        <dbReference type="ARBA" id="ARBA00023797"/>
    </source>
</evidence>
<dbReference type="SUPFAM" id="SSF52218">
    <property type="entry name" value="Flavoproteins"/>
    <property type="match status" value="1"/>
</dbReference>
<dbReference type="InterPro" id="IPR039261">
    <property type="entry name" value="FNR_nucleotide-bd"/>
</dbReference>
<comment type="caution">
    <text evidence="21">The sequence shown here is derived from an EMBL/GenBank/DDBJ whole genome shotgun (WGS) entry which is preliminary data.</text>
</comment>
<dbReference type="InterPro" id="IPR017927">
    <property type="entry name" value="FAD-bd_FR_type"/>
</dbReference>
<keyword evidence="12" id="KW-0560">Oxidoreductase</keyword>
<evidence type="ECO:0000256" key="3">
    <source>
        <dbReference type="ARBA" id="ARBA00022516"/>
    </source>
</evidence>
<keyword evidence="16" id="KW-1207">Sterol metabolism</keyword>
<evidence type="ECO:0000259" key="20">
    <source>
        <dbReference type="PROSITE" id="PS51384"/>
    </source>
</evidence>
<dbReference type="PANTHER" id="PTHR19384">
    <property type="entry name" value="NITRIC OXIDE SYNTHASE-RELATED"/>
    <property type="match status" value="1"/>
</dbReference>
<gene>
    <name evidence="21" type="ORF">Daus18300_007891</name>
</gene>
<dbReference type="PROSITE" id="PS50902">
    <property type="entry name" value="FLAVODOXIN_LIKE"/>
    <property type="match status" value="1"/>
</dbReference>
<evidence type="ECO:0000256" key="7">
    <source>
        <dbReference type="ARBA" id="ARBA00022824"/>
    </source>
</evidence>
<dbReference type="InterPro" id="IPR029039">
    <property type="entry name" value="Flavoprotein-like_sf"/>
</dbReference>
<evidence type="ECO:0000256" key="14">
    <source>
        <dbReference type="ARBA" id="ARBA00023098"/>
    </source>
</evidence>
<evidence type="ECO:0000256" key="2">
    <source>
        <dbReference type="ARBA" id="ARBA00001974"/>
    </source>
</evidence>
<dbReference type="Pfam" id="PF00258">
    <property type="entry name" value="Flavodoxin_1"/>
    <property type="match status" value="1"/>
</dbReference>
<dbReference type="InterPro" id="IPR023173">
    <property type="entry name" value="NADPH_Cyt_P450_Rdtase_alpha"/>
</dbReference>
<keyword evidence="4" id="KW-0285">Flavoprotein</keyword>
<protein>
    <recommendedName>
        <fullName evidence="18">NADPH--hemoprotein reductase</fullName>
        <ecNumber evidence="18">1.6.2.4</ecNumber>
    </recommendedName>
</protein>
<evidence type="ECO:0000313" key="21">
    <source>
        <dbReference type="EMBL" id="KAL1864111.1"/>
    </source>
</evidence>
<dbReference type="InterPro" id="IPR001433">
    <property type="entry name" value="OxRdtase_FAD/NAD-bd"/>
</dbReference>
<organism evidence="21 22">
    <name type="scientific">Diaporthe australafricana</name>
    <dbReference type="NCBI Taxonomy" id="127596"/>
    <lineage>
        <taxon>Eukaryota</taxon>
        <taxon>Fungi</taxon>
        <taxon>Dikarya</taxon>
        <taxon>Ascomycota</taxon>
        <taxon>Pezizomycotina</taxon>
        <taxon>Sordariomycetes</taxon>
        <taxon>Sordariomycetidae</taxon>
        <taxon>Diaporthales</taxon>
        <taxon>Diaporthaceae</taxon>
        <taxon>Diaporthe</taxon>
    </lineage>
</organism>
<feature type="domain" description="FAD-binding FR-type" evidence="20">
    <location>
        <begin position="296"/>
        <end position="575"/>
    </location>
</feature>
<dbReference type="Gene3D" id="1.20.990.10">
    <property type="entry name" value="NADPH-cytochrome p450 Reductase, Chain A, domain 3"/>
    <property type="match status" value="1"/>
</dbReference>
<dbReference type="PROSITE" id="PS51384">
    <property type="entry name" value="FAD_FR"/>
    <property type="match status" value="1"/>
</dbReference>
<keyword evidence="9" id="KW-0521">NADP</keyword>
<dbReference type="InterPro" id="IPR003097">
    <property type="entry name" value="CysJ-like_FAD-binding"/>
</dbReference>
<dbReference type="PANTHER" id="PTHR19384:SF108">
    <property type="entry name" value="NADPH--CYTOCHROME P450 REDUCTASE"/>
    <property type="match status" value="1"/>
</dbReference>
<dbReference type="InterPro" id="IPR023208">
    <property type="entry name" value="P450R"/>
</dbReference>
<dbReference type="InterPro" id="IPR017938">
    <property type="entry name" value="Riboflavin_synthase-like_b-brl"/>
</dbReference>
<accession>A0ABR3WKD8</accession>
<keyword evidence="13" id="KW-0756">Sterol biosynthesis</keyword>
<evidence type="ECO:0000256" key="4">
    <source>
        <dbReference type="ARBA" id="ARBA00022630"/>
    </source>
</evidence>
<keyword evidence="22" id="KW-1185">Reference proteome</keyword>
<feature type="domain" description="Flavodoxin-like" evidence="19">
    <location>
        <begin position="103"/>
        <end position="249"/>
    </location>
</feature>
<keyword evidence="11" id="KW-1133">Transmembrane helix</keyword>
<evidence type="ECO:0000259" key="19">
    <source>
        <dbReference type="PROSITE" id="PS50902"/>
    </source>
</evidence>
<dbReference type="PIRSF" id="PIRSF000208">
    <property type="entry name" value="P450R"/>
    <property type="match status" value="1"/>
</dbReference>
<comment type="cofactor">
    <cofactor evidence="1">
        <name>FMN</name>
        <dbReference type="ChEBI" id="CHEBI:58210"/>
    </cofactor>
</comment>
<evidence type="ECO:0000256" key="13">
    <source>
        <dbReference type="ARBA" id="ARBA00023011"/>
    </source>
</evidence>
<evidence type="ECO:0000256" key="11">
    <source>
        <dbReference type="ARBA" id="ARBA00022989"/>
    </source>
</evidence>